<gene>
    <name evidence="1" type="ORF">D6D85_16410</name>
</gene>
<dbReference type="EMBL" id="RCOS01000179">
    <property type="protein sequence ID" value="RSN71246.1"/>
    <property type="molecule type" value="Genomic_DNA"/>
</dbReference>
<sequence length="141" mass="16950">MPRVIEEKLKEILAQPRLLTFDQLKFIATEVLPLSSRLPSLERLEKCLRRDVYRRRKAYEDKYHINWEYTLLDPLKEIKGLESLSPEEKIKRYLRAEALAEFELAHIQLLNKFINGEINYDEYEKEIRNMAERICGELRIV</sequence>
<organism evidence="1 2">
    <name type="scientific">Candidatus Methanodesulfokora washburnensis</name>
    <dbReference type="NCBI Taxonomy" id="2478471"/>
    <lineage>
        <taxon>Archaea</taxon>
        <taxon>Thermoproteota</taxon>
        <taxon>Candidatus Korarchaeia</taxon>
        <taxon>Candidatus Korarchaeia incertae sedis</taxon>
        <taxon>Candidatus Methanodesulfokora</taxon>
    </lineage>
</organism>
<comment type="caution">
    <text evidence="1">The sequence shown here is derived from an EMBL/GenBank/DDBJ whole genome shotgun (WGS) entry which is preliminary data.</text>
</comment>
<reference evidence="1 2" key="1">
    <citation type="submission" date="2018-10" db="EMBL/GenBank/DDBJ databases">
        <title>Co-occurring genomic capacity for anaerobic methane metabolism and dissimilatory sulfite reduction discovered in the Korarchaeota.</title>
        <authorList>
            <person name="Mckay L.J."/>
            <person name="Dlakic M."/>
            <person name="Fields M.W."/>
            <person name="Delmont T.O."/>
            <person name="Eren A.M."/>
            <person name="Jay Z.J."/>
            <person name="Klingelsmith K.B."/>
            <person name="Rusch D.B."/>
            <person name="Inskeep W.P."/>
        </authorList>
    </citation>
    <scope>NUCLEOTIDE SEQUENCE [LARGE SCALE GENOMIC DNA]</scope>
    <source>
        <strain evidence="1 2">MDKW</strain>
    </source>
</reference>
<evidence type="ECO:0000313" key="2">
    <source>
        <dbReference type="Proteomes" id="UP000277582"/>
    </source>
</evidence>
<evidence type="ECO:0000313" key="1">
    <source>
        <dbReference type="EMBL" id="RSN71246.1"/>
    </source>
</evidence>
<name>A0A429GBT6_9CREN</name>
<protein>
    <submittedName>
        <fullName evidence="1">Uncharacterized protein</fullName>
    </submittedName>
</protein>
<dbReference type="Proteomes" id="UP000277582">
    <property type="component" value="Unassembled WGS sequence"/>
</dbReference>
<keyword evidence="2" id="KW-1185">Reference proteome</keyword>
<dbReference type="AlphaFoldDB" id="A0A429GBT6"/>
<proteinExistence type="predicted"/>
<accession>A0A429GBT6</accession>